<feature type="domain" description="Phage replisome organiser N-terminal" evidence="2">
    <location>
        <begin position="6"/>
        <end position="120"/>
    </location>
</feature>
<organism evidence="3 4">
    <name type="scientific">Clostridium botulinum</name>
    <dbReference type="NCBI Taxonomy" id="1491"/>
    <lineage>
        <taxon>Bacteria</taxon>
        <taxon>Bacillati</taxon>
        <taxon>Bacillota</taxon>
        <taxon>Clostridia</taxon>
        <taxon>Eubacteriales</taxon>
        <taxon>Clostridiaceae</taxon>
        <taxon>Clostridium</taxon>
    </lineage>
</organism>
<dbReference type="EMBL" id="SGKU01000028">
    <property type="protein sequence ID" value="NFA43050.1"/>
    <property type="molecule type" value="Genomic_DNA"/>
</dbReference>
<name>A0A6M0SP38_CLOBO</name>
<protein>
    <recommendedName>
        <fullName evidence="2">Phage replisome organiser N-terminal domain-containing protein</fullName>
    </recommendedName>
</protein>
<evidence type="ECO:0000259" key="2">
    <source>
        <dbReference type="Pfam" id="PF09681"/>
    </source>
</evidence>
<gene>
    <name evidence="3" type="ORF">EXM65_10785</name>
</gene>
<dbReference type="InterPro" id="IPR010056">
    <property type="entry name" value="Phage_rep_org__N"/>
</dbReference>
<sequence>MERKIVKLRVDMYNDTKFKIIDTMEERDLIHYIWTRLLTLAGKVNLEGKLYLSRSIPYTIETLALEFNRSVKKVKLALKVFMDLEMIELGENNVYKVRNFAKHQNIKPKKKEDSNDKKEEYNDKSKNVHNNIDNIESDVNKFDENDCIVENQLIRNEGDNYILESLYNLGGSTYENTKNSISNLNIEKHDEDKTTLYKSKDINITGVFESKNHTFNKENIQNLNKECIKENKSNSKEFVVNHDKENEISNLYNNVKVVDFNSDKKDSNVNIESINVRDNINKKDNIEIQNKDILDKINLNKASATENFINNKSDVKNKIELKDKSDLDAEFVFSKANDNKNRSKPKIKNKKVSKKNDNEIISSWDDEGDDIEICEFTDEPPKGKLIANFEF</sequence>
<dbReference type="Pfam" id="PF09681">
    <property type="entry name" value="Phage_rep_org_N"/>
    <property type="match status" value="1"/>
</dbReference>
<proteinExistence type="predicted"/>
<dbReference type="NCBIfam" id="TIGR01714">
    <property type="entry name" value="phage_rep_org_N"/>
    <property type="match status" value="1"/>
</dbReference>
<feature type="compositionally biased region" description="Basic and acidic residues" evidence="1">
    <location>
        <begin position="110"/>
        <end position="126"/>
    </location>
</feature>
<evidence type="ECO:0000256" key="1">
    <source>
        <dbReference type="SAM" id="MobiDB-lite"/>
    </source>
</evidence>
<comment type="caution">
    <text evidence="3">The sequence shown here is derived from an EMBL/GenBank/DDBJ whole genome shotgun (WGS) entry which is preliminary data.</text>
</comment>
<reference evidence="3 4" key="1">
    <citation type="submission" date="2019-02" db="EMBL/GenBank/DDBJ databases">
        <title>Genome sequencing of Clostridium botulinum clinical isolates.</title>
        <authorList>
            <person name="Brunt J."/>
            <person name="Van Vliet A.H.M."/>
            <person name="Stringer S.C."/>
            <person name="Grant K.A."/>
            <person name="Carter A.C."/>
            <person name="Peck M.W."/>
        </authorList>
    </citation>
    <scope>NUCLEOTIDE SEQUENCE [LARGE SCALE GENOMIC DNA]</scope>
    <source>
        <strain evidence="3 4">H113700579</strain>
    </source>
</reference>
<dbReference type="AlphaFoldDB" id="A0A6M0SP38"/>
<evidence type="ECO:0000313" key="4">
    <source>
        <dbReference type="Proteomes" id="UP000472355"/>
    </source>
</evidence>
<dbReference type="Proteomes" id="UP000472355">
    <property type="component" value="Unassembled WGS sequence"/>
</dbReference>
<feature type="region of interest" description="Disordered" evidence="1">
    <location>
        <begin position="105"/>
        <end position="130"/>
    </location>
</feature>
<evidence type="ECO:0000313" key="3">
    <source>
        <dbReference type="EMBL" id="NFA43050.1"/>
    </source>
</evidence>
<accession>A0A6M0SP38</accession>